<evidence type="ECO:0000259" key="1">
    <source>
        <dbReference type="Pfam" id="PF15084"/>
    </source>
</evidence>
<dbReference type="EnsemblMetazoa" id="XM_020008928.1">
    <property type="protein sequence ID" value="XP_019864487.1"/>
    <property type="gene ID" value="LOC100635473"/>
</dbReference>
<dbReference type="OrthoDB" id="188352at2759"/>
<feature type="domain" description="DUF4550" evidence="1">
    <location>
        <begin position="47"/>
        <end position="142"/>
    </location>
</feature>
<organism evidence="2">
    <name type="scientific">Amphimedon queenslandica</name>
    <name type="common">Sponge</name>
    <dbReference type="NCBI Taxonomy" id="400682"/>
    <lineage>
        <taxon>Eukaryota</taxon>
        <taxon>Metazoa</taxon>
        <taxon>Porifera</taxon>
        <taxon>Demospongiae</taxon>
        <taxon>Heteroscleromorpha</taxon>
        <taxon>Haplosclerida</taxon>
        <taxon>Niphatidae</taxon>
        <taxon>Amphimedon</taxon>
    </lineage>
</organism>
<keyword evidence="3" id="KW-1185">Reference proteome</keyword>
<reference evidence="3" key="1">
    <citation type="journal article" date="2010" name="Nature">
        <title>The Amphimedon queenslandica genome and the evolution of animal complexity.</title>
        <authorList>
            <person name="Srivastava M."/>
            <person name="Simakov O."/>
            <person name="Chapman J."/>
            <person name="Fahey B."/>
            <person name="Gauthier M.E."/>
            <person name="Mitros T."/>
            <person name="Richards G.S."/>
            <person name="Conaco C."/>
            <person name="Dacre M."/>
            <person name="Hellsten U."/>
            <person name="Larroux C."/>
            <person name="Putnam N.H."/>
            <person name="Stanke M."/>
            <person name="Adamska M."/>
            <person name="Darling A."/>
            <person name="Degnan S.M."/>
            <person name="Oakley T.H."/>
            <person name="Plachetzki D.C."/>
            <person name="Zhai Y."/>
            <person name="Adamski M."/>
            <person name="Calcino A."/>
            <person name="Cummins S.F."/>
            <person name="Goodstein D.M."/>
            <person name="Harris C."/>
            <person name="Jackson D.J."/>
            <person name="Leys S.P."/>
            <person name="Shu S."/>
            <person name="Woodcroft B.J."/>
            <person name="Vervoort M."/>
            <person name="Kosik K.S."/>
            <person name="Manning G."/>
            <person name="Degnan B.M."/>
            <person name="Rokhsar D.S."/>
        </authorList>
    </citation>
    <scope>NUCLEOTIDE SEQUENCE [LARGE SCALE GENOMIC DNA]</scope>
</reference>
<dbReference type="KEGG" id="aqu:100635473"/>
<protein>
    <recommendedName>
        <fullName evidence="1">DUF4550 domain-containing protein</fullName>
    </recommendedName>
</protein>
<evidence type="ECO:0000313" key="2">
    <source>
        <dbReference type="EnsemblMetazoa" id="Aqu2.1.40396_001"/>
    </source>
</evidence>
<name>A0A1X7VJ74_AMPQE</name>
<proteinExistence type="predicted"/>
<dbReference type="PANTHER" id="PTHR33667:SF7">
    <property type="entry name" value="RIKEN CDNA 1810020O05 GENE"/>
    <property type="match status" value="1"/>
</dbReference>
<dbReference type="STRING" id="400682.A0A1X7VJ74"/>
<reference evidence="2" key="2">
    <citation type="submission" date="2017-05" db="UniProtKB">
        <authorList>
            <consortium name="EnsemblMetazoa"/>
        </authorList>
    </citation>
    <scope>IDENTIFICATION</scope>
</reference>
<accession>A0A1X7VJ74</accession>
<dbReference type="Pfam" id="PF15084">
    <property type="entry name" value="DUF4550"/>
    <property type="match status" value="1"/>
</dbReference>
<dbReference type="eggNOG" id="ENOG502QU03">
    <property type="taxonomic scope" value="Eukaryota"/>
</dbReference>
<evidence type="ECO:0000313" key="3">
    <source>
        <dbReference type="Proteomes" id="UP000007879"/>
    </source>
</evidence>
<dbReference type="Proteomes" id="UP000007879">
    <property type="component" value="Unassembled WGS sequence"/>
</dbReference>
<dbReference type="InParanoid" id="A0A1X7VJ74"/>
<dbReference type="PANTHER" id="PTHR33667">
    <property type="entry name" value="SI:DKEY-57N24.6"/>
    <property type="match status" value="1"/>
</dbReference>
<dbReference type="EnsemblMetazoa" id="Aqu2.1.40396_001">
    <property type="protein sequence ID" value="Aqu2.1.40396_001"/>
    <property type="gene ID" value="Aqu2.1.40396"/>
</dbReference>
<sequence>MAMEESHIVSINVILIQAESSGKPLPFYETTRTNRRKRIYEAVKPKNYYHLEYQLQPGGASPIFSTDIVTYGIVTKVFTNQDERLIRSWSEDGLVYHGWKHNHKVTLDTDSLLELYSHTFSVRLWNSPDKVSARARYDRPKAFRLPLSKRDPKDNKLHFPGVYHDLSTTSVKIARHRSRRLSEQIDLEGMDDSMEYLASQKSQTMPSIIEEIHFEEKNDPISNTQFSQTQMNGPSQSTMTSASLTPGLRGLSKQQIKLLQDEHNERERINKEGLVVISIKLADLFGGDHLAKATLKECKGDLKYFEVIVSLDSPLMSDKQRMLLNPMTITIKDCTLPPLKECEKSNVHVKYQFFNKPTVTTESIPYSCALAWNSSNVLLLGTIVPELLLEYLRGPPLIFEMHVHDTDSSENDKFSSKKQPEGAIFGQLLHDLTLGTCNCNDANDEKEDNRIVPGAKFDLSALLTGVTTMEFTLPVLSSASHMMKEFSKSNMDYINYESQVTVIVHLTFPLSFAPLSFHQDDLFSQRPMTPFGRLVFMVSTANPQLVERLVALISEINASELNLLDKTPSERNAILSTFKLTEEQVNSSQCNVITGFHLEDTDNHIFMLEGLHGKGILNIWESIPHQSTQDEVVKAFYDSDYSFSKRIYGKLDVDLVHITLPQSLQEIMKEPTVYLHDSIPRLCFIALQNIHDLIFAQDFCSIIRNDMFPSFDMISSLSVYCLQLIPTKTEILEEESLATVISVSKSKSKRNFDTLDNVNYKYEDLLEERKQLPEPDKITHNILKVQQMSDEVKKTKKFRKRSSSEGNKQTAVYSSQTYNSAVLNKAMLRQRLNPKSRYTYCQHYHSMTVEPVDVEKELQLYWQRGSRSKWISDQDFVFPGPKTALQDNAHPKGLHISRREELKQKFSDNLLHSNKLQPSVDWMKFSWNNRAHDFDCYTQPPKYFGSQYPATIHLAGECRNTEMKSFKEKEQEKWRAKIVVDNMQFYTLRQGIKTEQGPRAASQQDKLKSLLKDDPDIPSAIAPTEHLRVDTLPALATIRSNEREKGLIGYVPGDIALCKSLKHDCNVIPIYKQLPTQ</sequence>
<gene>
    <name evidence="2" type="primary">100635473</name>
</gene>
<dbReference type="InterPro" id="IPR027876">
    <property type="entry name" value="DUF4550"/>
</dbReference>
<dbReference type="AlphaFoldDB" id="A0A1X7VJ74"/>